<organism evidence="2 3">
    <name type="scientific">Anguilla anguilla</name>
    <name type="common">European freshwater eel</name>
    <name type="synonym">Muraena anguilla</name>
    <dbReference type="NCBI Taxonomy" id="7936"/>
    <lineage>
        <taxon>Eukaryota</taxon>
        <taxon>Metazoa</taxon>
        <taxon>Chordata</taxon>
        <taxon>Craniata</taxon>
        <taxon>Vertebrata</taxon>
        <taxon>Euteleostomi</taxon>
        <taxon>Actinopterygii</taxon>
        <taxon>Neopterygii</taxon>
        <taxon>Teleostei</taxon>
        <taxon>Anguilliformes</taxon>
        <taxon>Anguillidae</taxon>
        <taxon>Anguilla</taxon>
    </lineage>
</organism>
<gene>
    <name evidence="2" type="ORF">ANANG_G00189100</name>
</gene>
<keyword evidence="3" id="KW-1185">Reference proteome</keyword>
<accession>A0A9D3RRT7</accession>
<evidence type="ECO:0000313" key="2">
    <source>
        <dbReference type="EMBL" id="KAG5840465.1"/>
    </source>
</evidence>
<evidence type="ECO:0000313" key="3">
    <source>
        <dbReference type="Proteomes" id="UP001044222"/>
    </source>
</evidence>
<sequence length="120" mass="14272">MENCPCEGCLLLFETSGVVGITSLLIGSRVRVLLKRSRHEGDQPTLLPGVRYLFHSSQERREKRRERERKRDRWMRRQRRRRTGATQRRAERTRFHQLPPREPAQELSRISFFHPTAAPP</sequence>
<dbReference type="Proteomes" id="UP001044222">
    <property type="component" value="Chromosome 10"/>
</dbReference>
<name>A0A9D3RRT7_ANGAN</name>
<proteinExistence type="predicted"/>
<reference evidence="2" key="1">
    <citation type="submission" date="2021-01" db="EMBL/GenBank/DDBJ databases">
        <title>A chromosome-scale assembly of European eel, Anguilla anguilla.</title>
        <authorList>
            <person name="Henkel C."/>
            <person name="Jong-Raadsen S.A."/>
            <person name="Dufour S."/>
            <person name="Weltzien F.-A."/>
            <person name="Palstra A.P."/>
            <person name="Pelster B."/>
            <person name="Spaink H.P."/>
            <person name="Van Den Thillart G.E."/>
            <person name="Jansen H."/>
            <person name="Zahm M."/>
            <person name="Klopp C."/>
            <person name="Cedric C."/>
            <person name="Louis A."/>
            <person name="Berthelot C."/>
            <person name="Parey E."/>
            <person name="Roest Crollius H."/>
            <person name="Montfort J."/>
            <person name="Robinson-Rechavi M."/>
            <person name="Bucao C."/>
            <person name="Bouchez O."/>
            <person name="Gislard M."/>
            <person name="Lluch J."/>
            <person name="Milhes M."/>
            <person name="Lampietro C."/>
            <person name="Lopez Roques C."/>
            <person name="Donnadieu C."/>
            <person name="Braasch I."/>
            <person name="Desvignes T."/>
            <person name="Postlethwait J."/>
            <person name="Bobe J."/>
            <person name="Guiguen Y."/>
            <person name="Dirks R."/>
        </authorList>
    </citation>
    <scope>NUCLEOTIDE SEQUENCE</scope>
    <source>
        <strain evidence="2">Tag_6206</strain>
        <tissue evidence="2">Liver</tissue>
    </source>
</reference>
<dbReference type="EMBL" id="JAFIRN010000010">
    <property type="protein sequence ID" value="KAG5840465.1"/>
    <property type="molecule type" value="Genomic_DNA"/>
</dbReference>
<comment type="caution">
    <text evidence="2">The sequence shown here is derived from an EMBL/GenBank/DDBJ whole genome shotgun (WGS) entry which is preliminary data.</text>
</comment>
<dbReference type="AlphaFoldDB" id="A0A9D3RRT7"/>
<feature type="compositionally biased region" description="Basic residues" evidence="1">
    <location>
        <begin position="62"/>
        <end position="83"/>
    </location>
</feature>
<protein>
    <submittedName>
        <fullName evidence="2">Uncharacterized protein</fullName>
    </submittedName>
</protein>
<feature type="region of interest" description="Disordered" evidence="1">
    <location>
        <begin position="57"/>
        <end position="120"/>
    </location>
</feature>
<evidence type="ECO:0000256" key="1">
    <source>
        <dbReference type="SAM" id="MobiDB-lite"/>
    </source>
</evidence>